<evidence type="ECO:0000256" key="1">
    <source>
        <dbReference type="SAM" id="MobiDB-lite"/>
    </source>
</evidence>
<feature type="compositionally biased region" description="Gly residues" evidence="1">
    <location>
        <begin position="16"/>
        <end position="30"/>
    </location>
</feature>
<feature type="region of interest" description="Disordered" evidence="1">
    <location>
        <begin position="11"/>
        <end position="30"/>
    </location>
</feature>
<dbReference type="AlphaFoldDB" id="A0A7W7DGE2"/>
<name>A0A7W7DGE2_9ACTN</name>
<comment type="caution">
    <text evidence="2">The sequence shown here is derived from an EMBL/GenBank/DDBJ whole genome shotgun (WGS) entry which is preliminary data.</text>
</comment>
<keyword evidence="3" id="KW-1185">Reference proteome</keyword>
<feature type="compositionally biased region" description="Low complexity" evidence="1">
    <location>
        <begin position="108"/>
        <end position="124"/>
    </location>
</feature>
<dbReference type="GeneID" id="95792284"/>
<gene>
    <name evidence="2" type="ORF">BJ965_000215</name>
</gene>
<protein>
    <submittedName>
        <fullName evidence="2">Uncharacterized protein</fullName>
    </submittedName>
</protein>
<feature type="region of interest" description="Disordered" evidence="1">
    <location>
        <begin position="90"/>
        <end position="124"/>
    </location>
</feature>
<dbReference type="EMBL" id="JACHMS010000001">
    <property type="protein sequence ID" value="MBB4710333.1"/>
    <property type="molecule type" value="Genomic_DNA"/>
</dbReference>
<organism evidence="2 3">
    <name type="scientific">Streptomyces luteogriseus</name>
    <dbReference type="NCBI Taxonomy" id="68233"/>
    <lineage>
        <taxon>Bacteria</taxon>
        <taxon>Bacillati</taxon>
        <taxon>Actinomycetota</taxon>
        <taxon>Actinomycetes</taxon>
        <taxon>Kitasatosporales</taxon>
        <taxon>Streptomycetaceae</taxon>
        <taxon>Streptomyces</taxon>
    </lineage>
</organism>
<evidence type="ECO:0000313" key="2">
    <source>
        <dbReference type="EMBL" id="MBB4710333.1"/>
    </source>
</evidence>
<accession>A0A7W7DGE2</accession>
<dbReference type="Proteomes" id="UP000565089">
    <property type="component" value="Unassembled WGS sequence"/>
</dbReference>
<dbReference type="RefSeq" id="WP_184906892.1">
    <property type="nucleotide sequence ID" value="NZ_JACHMS010000001.1"/>
</dbReference>
<sequence>MTPLQRALARQQAIGDSGGPVWGPGDTGLGGGGHRRMRWAAWLLGAAHRMRRDTGVALIGRRPFHEAHLIAERRVRVSLGTEEYEAAWPRGACAEDAPGPVPEERTSQVRSTRTRTGGSHTPTA</sequence>
<evidence type="ECO:0000313" key="3">
    <source>
        <dbReference type="Proteomes" id="UP000565089"/>
    </source>
</evidence>
<proteinExistence type="predicted"/>
<reference evidence="2 3" key="1">
    <citation type="submission" date="2020-08" db="EMBL/GenBank/DDBJ databases">
        <title>Sequencing the genomes of 1000 actinobacteria strains.</title>
        <authorList>
            <person name="Klenk H.-P."/>
        </authorList>
    </citation>
    <scope>NUCLEOTIDE SEQUENCE [LARGE SCALE GENOMIC DNA]</scope>
    <source>
        <strain evidence="2 3">DSM 40483</strain>
    </source>
</reference>